<proteinExistence type="predicted"/>
<dbReference type="Proteomes" id="UP000309215">
    <property type="component" value="Unassembled WGS sequence"/>
</dbReference>
<protein>
    <recommendedName>
        <fullName evidence="1">Probable sensor domain-containing protein</fullName>
    </recommendedName>
</protein>
<dbReference type="InterPro" id="IPR048551">
    <property type="entry name" value="DACNV"/>
</dbReference>
<sequence length="431" mass="47755">MLHSYPPQLARLVRERWDEVAAVGSSRLPGQEALEELLSICYQASLLREEERPVTFRLILGDAEGYPAEAGPPWGLHRLVFTRTRSLDAHELRRLSPAIKYHRALIGVREDGRGGFEIWGILHSGPRWLHAAQGGRGSWSSLPPWALVIRASGPGQLAVARGSITLGELQGGRLMGPAMDLFEARWLSEGFEEVHAELVALHEEARPFARAPGAELEPEVTRRITWQMLKRLITTIRRAHHGGTLVILPPGEVGEAADLLRIKYEFSEGEPRRRYRTLFLATMDVLAGRSKAWASHSASVGWDFYESSTDPHLVSLDEAVSELSTLIAGLADVDGAVVLTRRLELLGFGCEIGGDLSEVPSVRRALDVEGTRFSIEPTETVGTRHRSAYRLCQHIHGALVIVVSQDGWVRFVTWKEGGVMYWDHAVTSGDV</sequence>
<dbReference type="Pfam" id="PF21751">
    <property type="entry name" value="DACNV"/>
    <property type="match status" value="1"/>
</dbReference>
<organism evidence="2 3">
    <name type="scientific">Polyangium fumosum</name>
    <dbReference type="NCBI Taxonomy" id="889272"/>
    <lineage>
        <taxon>Bacteria</taxon>
        <taxon>Pseudomonadati</taxon>
        <taxon>Myxococcota</taxon>
        <taxon>Polyangia</taxon>
        <taxon>Polyangiales</taxon>
        <taxon>Polyangiaceae</taxon>
        <taxon>Polyangium</taxon>
    </lineage>
</organism>
<dbReference type="SUPFAM" id="SSF143597">
    <property type="entry name" value="YojJ-like"/>
    <property type="match status" value="1"/>
</dbReference>
<feature type="domain" description="Probable sensor" evidence="1">
    <location>
        <begin position="26"/>
        <end position="123"/>
    </location>
</feature>
<dbReference type="AlphaFoldDB" id="A0A4U1J4I4"/>
<dbReference type="InterPro" id="IPR036888">
    <property type="entry name" value="DNA_integrity_DisA_N_sf"/>
</dbReference>
<reference evidence="2 3" key="1">
    <citation type="submission" date="2019-04" db="EMBL/GenBank/DDBJ databases">
        <authorList>
            <person name="Li Y."/>
            <person name="Wang J."/>
        </authorList>
    </citation>
    <scope>NUCLEOTIDE SEQUENCE [LARGE SCALE GENOMIC DNA]</scope>
    <source>
        <strain evidence="2 3">DSM 14668</strain>
    </source>
</reference>
<name>A0A4U1J4I4_9BACT</name>
<dbReference type="EMBL" id="SSMQ01000040">
    <property type="protein sequence ID" value="TKD01364.1"/>
    <property type="molecule type" value="Genomic_DNA"/>
</dbReference>
<keyword evidence="3" id="KW-1185">Reference proteome</keyword>
<dbReference type="RefSeq" id="WP_136932810.1">
    <property type="nucleotide sequence ID" value="NZ_SSMQ01000040.1"/>
</dbReference>
<dbReference type="OrthoDB" id="177520at2"/>
<evidence type="ECO:0000313" key="3">
    <source>
        <dbReference type="Proteomes" id="UP000309215"/>
    </source>
</evidence>
<dbReference type="Gene3D" id="3.40.1700.10">
    <property type="entry name" value="DNA integrity scanning protein, DisA, N-terminal domain"/>
    <property type="match status" value="1"/>
</dbReference>
<accession>A0A4U1J4I4</accession>
<evidence type="ECO:0000259" key="1">
    <source>
        <dbReference type="Pfam" id="PF21751"/>
    </source>
</evidence>
<comment type="caution">
    <text evidence="2">The sequence shown here is derived from an EMBL/GenBank/DDBJ whole genome shotgun (WGS) entry which is preliminary data.</text>
</comment>
<gene>
    <name evidence="2" type="ORF">E8A74_31465</name>
</gene>
<evidence type="ECO:0000313" key="2">
    <source>
        <dbReference type="EMBL" id="TKD01364.1"/>
    </source>
</evidence>